<evidence type="ECO:0000256" key="7">
    <source>
        <dbReference type="RuleBase" id="RU003887"/>
    </source>
</evidence>
<dbReference type="GO" id="GO:0005829">
    <property type="term" value="C:cytosol"/>
    <property type="evidence" value="ECO:0007669"/>
    <property type="project" value="UniProtKB-ARBA"/>
</dbReference>
<dbReference type="HOGENOM" id="CLU_024979_1_2_6"/>
<dbReference type="InterPro" id="IPR018496">
    <property type="entry name" value="PsdUridine_synth_RsuA/RluB_CS"/>
</dbReference>
<protein>
    <recommendedName>
        <fullName evidence="7">Pseudouridine synthase</fullName>
        <ecNumber evidence="7">5.4.99.-</ecNumber>
    </recommendedName>
</protein>
<dbReference type="PANTHER" id="PTHR47683:SF4">
    <property type="entry name" value="PSEUDOURIDINE SYNTHASE"/>
    <property type="match status" value="1"/>
</dbReference>
<dbReference type="InterPro" id="IPR036986">
    <property type="entry name" value="S4_RNA-bd_sf"/>
</dbReference>
<dbReference type="CDD" id="cd02553">
    <property type="entry name" value="PseudoU_synth_RsuA"/>
    <property type="match status" value="1"/>
</dbReference>
<dbReference type="OrthoDB" id="9807213at2"/>
<organism evidence="9 10">
    <name type="scientific">Oleispira antarctica RB-8</name>
    <dbReference type="NCBI Taxonomy" id="698738"/>
    <lineage>
        <taxon>Bacteria</taxon>
        <taxon>Pseudomonadati</taxon>
        <taxon>Pseudomonadota</taxon>
        <taxon>Gammaproteobacteria</taxon>
        <taxon>Oceanospirillales</taxon>
        <taxon>Oceanospirillaceae</taxon>
        <taxon>Oleispira</taxon>
    </lineage>
</organism>
<dbReference type="PATRIC" id="fig|698738.3.peg.991"/>
<name>R4YKL8_OLEAN</name>
<dbReference type="InterPro" id="IPR002942">
    <property type="entry name" value="S4_RNA-bd"/>
</dbReference>
<keyword evidence="3 7" id="KW-0413">Isomerase</keyword>
<dbReference type="PROSITE" id="PS50889">
    <property type="entry name" value="S4"/>
    <property type="match status" value="1"/>
</dbReference>
<reference evidence="9 10" key="1">
    <citation type="journal article" date="2013" name="Nat. Commun.">
        <title>Genome sequence and functional genomic analysis of the oil-degrading bacterium Oleispira antarctica.</title>
        <authorList>
            <person name="Kube M."/>
            <person name="Chernikova T.N."/>
            <person name="Al-Ramahi Y."/>
            <person name="Beloqui A."/>
            <person name="Lopez-Cortez N."/>
            <person name="Guazzaroni M.E."/>
            <person name="Heipieper H.J."/>
            <person name="Klages S."/>
            <person name="Kotsyurbenko O.R."/>
            <person name="Langer I."/>
            <person name="Nechitaylo T.Y."/>
            <person name="Lunsdorf H."/>
            <person name="Fernandez M."/>
            <person name="Juarez S."/>
            <person name="Ciordia S."/>
            <person name="Singer A."/>
            <person name="Kagan O."/>
            <person name="Egorova O."/>
            <person name="Petit P.A."/>
            <person name="Stogios P."/>
            <person name="Kim Y."/>
            <person name="Tchigvintsev A."/>
            <person name="Flick R."/>
            <person name="Denaro R."/>
            <person name="Genovese M."/>
            <person name="Albar J.P."/>
            <person name="Reva O.N."/>
            <person name="Martinez-Gomariz M."/>
            <person name="Tran H."/>
            <person name="Ferrer M."/>
            <person name="Savchenko A."/>
            <person name="Yakunin A.F."/>
            <person name="Yakimov M.M."/>
            <person name="Golyshina O.V."/>
            <person name="Reinhardt R."/>
            <person name="Golyshin P.N."/>
        </authorList>
    </citation>
    <scope>NUCLEOTIDE SEQUENCE [LARGE SCALE GENOMIC DNA]</scope>
</reference>
<keyword evidence="10" id="KW-1185">Reference proteome</keyword>
<dbReference type="NCBIfam" id="TIGR00093">
    <property type="entry name" value="pseudouridine synthase"/>
    <property type="match status" value="1"/>
</dbReference>
<accession>R4YKL8</accession>
<dbReference type="SUPFAM" id="SSF55120">
    <property type="entry name" value="Pseudouridine synthase"/>
    <property type="match status" value="1"/>
</dbReference>
<dbReference type="AlphaFoldDB" id="R4YKL8"/>
<gene>
    <name evidence="9" type="primary">rsuA</name>
    <name evidence="9" type="ORF">OLEAN_C09500</name>
</gene>
<comment type="function">
    <text evidence="5">Responsible for synthesis of pseudouridine from uracil-516 in 16S ribosomal RNA.</text>
</comment>
<dbReference type="InterPro" id="IPR020094">
    <property type="entry name" value="TruA/RsuA/RluB/E/F_N"/>
</dbReference>
<dbReference type="InterPro" id="IPR050343">
    <property type="entry name" value="RsuA_PseudoU_synthase"/>
</dbReference>
<evidence type="ECO:0000313" key="10">
    <source>
        <dbReference type="Proteomes" id="UP000032749"/>
    </source>
</evidence>
<dbReference type="GO" id="GO:0000455">
    <property type="term" value="P:enzyme-directed rRNA pseudouridine synthesis"/>
    <property type="evidence" value="ECO:0007669"/>
    <property type="project" value="UniProtKB-ARBA"/>
</dbReference>
<dbReference type="Gene3D" id="3.10.290.10">
    <property type="entry name" value="RNA-binding S4 domain"/>
    <property type="match status" value="1"/>
</dbReference>
<evidence type="ECO:0000256" key="4">
    <source>
        <dbReference type="ARBA" id="ARBA00036749"/>
    </source>
</evidence>
<dbReference type="Gene3D" id="3.30.70.580">
    <property type="entry name" value="Pseudouridine synthase I, catalytic domain, N-terminal subdomain"/>
    <property type="match status" value="1"/>
</dbReference>
<dbReference type="InterPro" id="IPR042092">
    <property type="entry name" value="PsdUridine_s_RsuA/RluB/E/F_cat"/>
</dbReference>
<feature type="domain" description="RNA-binding S4" evidence="8">
    <location>
        <begin position="6"/>
        <end position="64"/>
    </location>
</feature>
<evidence type="ECO:0000256" key="6">
    <source>
        <dbReference type="PROSITE-ProRule" id="PRU00182"/>
    </source>
</evidence>
<dbReference type="GO" id="GO:0160136">
    <property type="term" value="F:16S rRNA pseudouridine(516) synthase activity"/>
    <property type="evidence" value="ECO:0007669"/>
    <property type="project" value="UniProtKB-EC"/>
</dbReference>
<evidence type="ECO:0000259" key="8">
    <source>
        <dbReference type="SMART" id="SM00363"/>
    </source>
</evidence>
<dbReference type="STRING" id="698738.OLEAN_C09500"/>
<keyword evidence="2 6" id="KW-0694">RNA-binding</keyword>
<dbReference type="KEGG" id="oai:OLEAN_C09500"/>
<dbReference type="PROSITE" id="PS01149">
    <property type="entry name" value="PSI_RSU"/>
    <property type="match status" value="1"/>
</dbReference>
<dbReference type="EMBL" id="FO203512">
    <property type="protein sequence ID" value="CCK75126.1"/>
    <property type="molecule type" value="Genomic_DNA"/>
</dbReference>
<dbReference type="EC" id="5.4.99.-" evidence="7"/>
<dbReference type="SUPFAM" id="SSF55174">
    <property type="entry name" value="Alpha-L RNA-binding motif"/>
    <property type="match status" value="1"/>
</dbReference>
<dbReference type="FunFam" id="3.30.70.1560:FF:000001">
    <property type="entry name" value="Pseudouridine synthase"/>
    <property type="match status" value="1"/>
</dbReference>
<dbReference type="Proteomes" id="UP000032749">
    <property type="component" value="Chromosome"/>
</dbReference>
<dbReference type="GO" id="GO:0003723">
    <property type="term" value="F:RNA binding"/>
    <property type="evidence" value="ECO:0007669"/>
    <property type="project" value="UniProtKB-KW"/>
</dbReference>
<dbReference type="InterPro" id="IPR020103">
    <property type="entry name" value="PsdUridine_synth_cat_dom_sf"/>
</dbReference>
<dbReference type="Pfam" id="PF00849">
    <property type="entry name" value="PseudoU_synth_2"/>
    <property type="match status" value="1"/>
</dbReference>
<evidence type="ECO:0000256" key="3">
    <source>
        <dbReference type="ARBA" id="ARBA00023235"/>
    </source>
</evidence>
<evidence type="ECO:0000256" key="1">
    <source>
        <dbReference type="ARBA" id="ARBA00008348"/>
    </source>
</evidence>
<proteinExistence type="inferred from homology"/>
<dbReference type="CDD" id="cd00165">
    <property type="entry name" value="S4"/>
    <property type="match status" value="1"/>
</dbReference>
<comment type="catalytic activity">
    <reaction evidence="4">
        <text>uridine(516) in 16S rRNA = pseudouridine(516) in 16S rRNA</text>
        <dbReference type="Rhea" id="RHEA:38867"/>
        <dbReference type="Rhea" id="RHEA-COMP:10089"/>
        <dbReference type="Rhea" id="RHEA-COMP:10090"/>
        <dbReference type="ChEBI" id="CHEBI:65314"/>
        <dbReference type="ChEBI" id="CHEBI:65315"/>
        <dbReference type="EC" id="5.4.99.19"/>
    </reaction>
</comment>
<dbReference type="PANTHER" id="PTHR47683">
    <property type="entry name" value="PSEUDOURIDINE SYNTHASE FAMILY PROTEIN-RELATED"/>
    <property type="match status" value="1"/>
</dbReference>
<comment type="similarity">
    <text evidence="1 7">Belongs to the pseudouridine synthase RsuA family.</text>
</comment>
<evidence type="ECO:0000256" key="5">
    <source>
        <dbReference type="ARBA" id="ARBA00037590"/>
    </source>
</evidence>
<dbReference type="InterPro" id="IPR006145">
    <property type="entry name" value="PsdUridine_synth_RsuA/RluA"/>
</dbReference>
<dbReference type="Gene3D" id="3.30.70.1560">
    <property type="entry name" value="Alpha-L RNA-binding motif"/>
    <property type="match status" value="1"/>
</dbReference>
<evidence type="ECO:0000256" key="2">
    <source>
        <dbReference type="ARBA" id="ARBA00022884"/>
    </source>
</evidence>
<dbReference type="SMART" id="SM00363">
    <property type="entry name" value="S4"/>
    <property type="match status" value="1"/>
</dbReference>
<sequence>MQTKSFRVDRYISKKLNINRRDIKLMLAQGRLVINGNVIRDVTTIVEEFDCVVLDEEVLQDKKAVYIMMNKPIGVVSATKDERHKTVLDLLPNELKAMNGDQYDLHIVGRLDLNTSGLLLLTNDSRWSRKLMSPEAKVNKVYQVTLENEVTEETVSAFSNGMYFSFEDITTQPAKLTILTKTLVEVVLTEGKYHQIKRMFGRFRNPVLALHRSSVGNLSLDPSLDTGKSRALTSDEVSAIFNN</sequence>
<evidence type="ECO:0000313" key="9">
    <source>
        <dbReference type="EMBL" id="CCK75126.1"/>
    </source>
</evidence>
<dbReference type="InterPro" id="IPR000748">
    <property type="entry name" value="PsdUridine_synth_RsuA/RluB/E/F"/>
</dbReference>